<proteinExistence type="predicted"/>
<evidence type="ECO:0000313" key="1">
    <source>
        <dbReference type="EMBL" id="TGO19690.1"/>
    </source>
</evidence>
<reference evidence="1 2" key="1">
    <citation type="submission" date="2017-12" db="EMBL/GenBank/DDBJ databases">
        <title>Comparative genomics of Botrytis spp.</title>
        <authorList>
            <person name="Valero-Jimenez C.A."/>
            <person name="Tapia P."/>
            <person name="Veloso J."/>
            <person name="Silva-Moreno E."/>
            <person name="Staats M."/>
            <person name="Valdes J.H."/>
            <person name="Van Kan J.A.L."/>
        </authorList>
    </citation>
    <scope>NUCLEOTIDE SEQUENCE [LARGE SCALE GENOMIC DNA]</scope>
    <source>
        <strain evidence="1 2">Bt9001</strain>
    </source>
</reference>
<dbReference type="AlphaFoldDB" id="A0A4Z1F7K9"/>
<accession>A0A4Z1F7K9</accession>
<dbReference type="Proteomes" id="UP000297777">
    <property type="component" value="Unassembled WGS sequence"/>
</dbReference>
<organism evidence="1 2">
    <name type="scientific">Botrytis tulipae</name>
    <dbReference type="NCBI Taxonomy" id="87230"/>
    <lineage>
        <taxon>Eukaryota</taxon>
        <taxon>Fungi</taxon>
        <taxon>Dikarya</taxon>
        <taxon>Ascomycota</taxon>
        <taxon>Pezizomycotina</taxon>
        <taxon>Leotiomycetes</taxon>
        <taxon>Helotiales</taxon>
        <taxon>Sclerotiniaceae</taxon>
        <taxon>Botrytis</taxon>
    </lineage>
</organism>
<sequence>MLLRTFSVNPPSVVYPIVTLQDTSQNMSSSTPPHYAHGVMEYLLNCDAPSPVTPQPCKYTPTARKQIPVGSVYKVFSTYYRNVIKFHICGHVGDKTAVPADAVCYTLPDACYWLCPRACDEGFEKKSCAQDNAESLAMTGEAAGTSFEGILYEQWSEDLTKLQEMKKSLSGYESVHVRVNLKGWKLSQWEEMEAQMQIEKDLRKENRKTKKRLW</sequence>
<keyword evidence="2" id="KW-1185">Reference proteome</keyword>
<dbReference type="EMBL" id="PQXH01000003">
    <property type="protein sequence ID" value="TGO19690.1"/>
    <property type="molecule type" value="Genomic_DNA"/>
</dbReference>
<comment type="caution">
    <text evidence="1">The sequence shown here is derived from an EMBL/GenBank/DDBJ whole genome shotgun (WGS) entry which is preliminary data.</text>
</comment>
<name>A0A4Z1F7K9_9HELO</name>
<dbReference type="OrthoDB" id="3528350at2759"/>
<gene>
    <name evidence="1" type="ORF">BTUL_0003g01470</name>
</gene>
<evidence type="ECO:0000313" key="2">
    <source>
        <dbReference type="Proteomes" id="UP000297777"/>
    </source>
</evidence>
<protein>
    <submittedName>
        <fullName evidence="1">Uncharacterized protein</fullName>
    </submittedName>
</protein>